<comment type="similarity">
    <text evidence="8">Belongs to the insect chemoreceptor superfamily. Gustatory receptor (GR) family.</text>
</comment>
<sequence>MKTEADVGQVPRPARWRRRWPAEPEIGEASVQRAALQSLSPVLYTARMFGLAAFRLLAPSALREAAVAPSPVWAAYSAVAALAALVAIGALVAVMVSANESHTREDGAVELPYAVLAGTFALKQTAAVLSTVVAIVKGVDTAAALEKLVRVASRAGVGSCQGAASPAATRIRARIRAVRRASLVQTALLLGAWPALVLAVTALGRTAAAWDVVSFPPLFLVNVLFTDVALLLHAELEALNDSLEARFQPKGPGVCGGRQDGGRGGALKVSLQQTRVSCLEVKAKSRAADSASATPHVLAARDLQRELRRTFQQLDEVFGLQTLLFLSVAFVQTTVMLYMMFVEGVLNPVASIDFVVILVQLYATLAVCQNVKDESRRTAVVVHRCLLSPDLDLHAGTRAALVGFSVQLLSSEMAFSACGFFDLDLALLQSFVGTVVTYIVIMVQFRGPSSRTSAEKRAAARTAMRAGAGT</sequence>
<dbReference type="PANTHER" id="PTHR21143:SF133">
    <property type="entry name" value="GUSTATORY AND PHEROMONE RECEPTOR 32A-RELATED"/>
    <property type="match status" value="1"/>
</dbReference>
<dbReference type="GO" id="GO:0030424">
    <property type="term" value="C:axon"/>
    <property type="evidence" value="ECO:0007669"/>
    <property type="project" value="TreeGrafter"/>
</dbReference>
<dbReference type="AlphaFoldDB" id="A0AAV7X6Y3"/>
<keyword evidence="6 8" id="KW-0675">Receptor</keyword>
<evidence type="ECO:0000313" key="9">
    <source>
        <dbReference type="EMBL" id="KAJ1519734.1"/>
    </source>
</evidence>
<dbReference type="GO" id="GO:0030425">
    <property type="term" value="C:dendrite"/>
    <property type="evidence" value="ECO:0007669"/>
    <property type="project" value="TreeGrafter"/>
</dbReference>
<protein>
    <recommendedName>
        <fullName evidence="8">Gustatory receptor</fullName>
    </recommendedName>
</protein>
<organism evidence="9 10">
    <name type="scientific">Megalurothrips usitatus</name>
    <name type="common">bean blossom thrips</name>
    <dbReference type="NCBI Taxonomy" id="439358"/>
    <lineage>
        <taxon>Eukaryota</taxon>
        <taxon>Metazoa</taxon>
        <taxon>Ecdysozoa</taxon>
        <taxon>Arthropoda</taxon>
        <taxon>Hexapoda</taxon>
        <taxon>Insecta</taxon>
        <taxon>Pterygota</taxon>
        <taxon>Neoptera</taxon>
        <taxon>Paraneoptera</taxon>
        <taxon>Thysanoptera</taxon>
        <taxon>Terebrantia</taxon>
        <taxon>Thripoidea</taxon>
        <taxon>Thripidae</taxon>
        <taxon>Megalurothrips</taxon>
    </lineage>
</organism>
<reference evidence="9" key="1">
    <citation type="submission" date="2022-12" db="EMBL/GenBank/DDBJ databases">
        <title>Chromosome-level genome assembly of the bean flower thrips Megalurothrips usitatus.</title>
        <authorList>
            <person name="Ma L."/>
            <person name="Liu Q."/>
            <person name="Li H."/>
            <person name="Cai W."/>
        </authorList>
    </citation>
    <scope>NUCLEOTIDE SEQUENCE</scope>
    <source>
        <strain evidence="9">Cailab_2022a</strain>
    </source>
</reference>
<keyword evidence="5 8" id="KW-0472">Membrane</keyword>
<name>A0AAV7X6Y3_9NEOP</name>
<comment type="function">
    <text evidence="8">Gustatory receptor which mediates acceptance or avoidance behavior, depending on its substrates.</text>
</comment>
<dbReference type="GO" id="GO:0007165">
    <property type="term" value="P:signal transduction"/>
    <property type="evidence" value="ECO:0007669"/>
    <property type="project" value="UniProtKB-KW"/>
</dbReference>
<feature type="transmembrane region" description="Helical" evidence="8">
    <location>
        <begin position="74"/>
        <end position="96"/>
    </location>
</feature>
<feature type="transmembrane region" description="Helical" evidence="8">
    <location>
        <begin position="345"/>
        <end position="368"/>
    </location>
</feature>
<keyword evidence="7 8" id="KW-0807">Transducer</keyword>
<dbReference type="GO" id="GO:0008049">
    <property type="term" value="P:male courtship behavior"/>
    <property type="evidence" value="ECO:0007669"/>
    <property type="project" value="TreeGrafter"/>
</dbReference>
<keyword evidence="4 8" id="KW-1133">Transmembrane helix</keyword>
<evidence type="ECO:0000313" key="10">
    <source>
        <dbReference type="Proteomes" id="UP001075354"/>
    </source>
</evidence>
<keyword evidence="10" id="KW-1185">Reference proteome</keyword>
<evidence type="ECO:0000256" key="6">
    <source>
        <dbReference type="ARBA" id="ARBA00023170"/>
    </source>
</evidence>
<dbReference type="GO" id="GO:0005886">
    <property type="term" value="C:plasma membrane"/>
    <property type="evidence" value="ECO:0007669"/>
    <property type="project" value="UniProtKB-SubCell"/>
</dbReference>
<evidence type="ECO:0000256" key="2">
    <source>
        <dbReference type="ARBA" id="ARBA00022475"/>
    </source>
</evidence>
<dbReference type="GO" id="GO:0007635">
    <property type="term" value="P:chemosensory behavior"/>
    <property type="evidence" value="ECO:0007669"/>
    <property type="project" value="TreeGrafter"/>
</dbReference>
<dbReference type="GO" id="GO:0050909">
    <property type="term" value="P:sensory perception of taste"/>
    <property type="evidence" value="ECO:0007669"/>
    <property type="project" value="InterPro"/>
</dbReference>
<evidence type="ECO:0000256" key="1">
    <source>
        <dbReference type="ARBA" id="ARBA00004651"/>
    </source>
</evidence>
<dbReference type="InterPro" id="IPR013604">
    <property type="entry name" value="7TM_chemorcpt"/>
</dbReference>
<evidence type="ECO:0000256" key="7">
    <source>
        <dbReference type="ARBA" id="ARBA00023224"/>
    </source>
</evidence>
<feature type="transmembrane region" description="Helical" evidence="8">
    <location>
        <begin position="215"/>
        <end position="234"/>
    </location>
</feature>
<proteinExistence type="inferred from homology"/>
<comment type="subcellular location">
    <subcellularLocation>
        <location evidence="1 8">Cell membrane</location>
        <topology evidence="1 8">Multi-pass membrane protein</topology>
    </subcellularLocation>
</comment>
<evidence type="ECO:0000256" key="3">
    <source>
        <dbReference type="ARBA" id="ARBA00022692"/>
    </source>
</evidence>
<dbReference type="PANTHER" id="PTHR21143">
    <property type="entry name" value="INVERTEBRATE GUSTATORY RECEPTOR"/>
    <property type="match status" value="1"/>
</dbReference>
<accession>A0AAV7X6Y3</accession>
<feature type="transmembrane region" description="Helical" evidence="8">
    <location>
        <begin position="317"/>
        <end position="339"/>
    </location>
</feature>
<dbReference type="EMBL" id="JAPTSV010000016">
    <property type="protein sequence ID" value="KAJ1519734.1"/>
    <property type="molecule type" value="Genomic_DNA"/>
</dbReference>
<gene>
    <name evidence="9" type="ORF">ONE63_004990</name>
</gene>
<evidence type="ECO:0000256" key="5">
    <source>
        <dbReference type="ARBA" id="ARBA00023136"/>
    </source>
</evidence>
<feature type="transmembrane region" description="Helical" evidence="8">
    <location>
        <begin position="182"/>
        <end position="203"/>
    </location>
</feature>
<evidence type="ECO:0000256" key="8">
    <source>
        <dbReference type="RuleBase" id="RU363108"/>
    </source>
</evidence>
<keyword evidence="3 8" id="KW-0812">Transmembrane</keyword>
<evidence type="ECO:0000256" key="4">
    <source>
        <dbReference type="ARBA" id="ARBA00022989"/>
    </source>
</evidence>
<dbReference type="GO" id="GO:0043025">
    <property type="term" value="C:neuronal cell body"/>
    <property type="evidence" value="ECO:0007669"/>
    <property type="project" value="TreeGrafter"/>
</dbReference>
<keyword evidence="2 8" id="KW-1003">Cell membrane</keyword>
<dbReference type="Pfam" id="PF08395">
    <property type="entry name" value="7tm_7"/>
    <property type="match status" value="1"/>
</dbReference>
<comment type="caution">
    <text evidence="8">Lacks conserved residue(s) required for the propagation of feature annotation.</text>
</comment>
<comment type="caution">
    <text evidence="9">The sequence shown here is derived from an EMBL/GenBank/DDBJ whole genome shotgun (WGS) entry which is preliminary data.</text>
</comment>
<dbReference type="Proteomes" id="UP001075354">
    <property type="component" value="Chromosome 16"/>
</dbReference>